<organism evidence="3 4">
    <name type="scientific">Coemansia guatemalensis</name>
    <dbReference type="NCBI Taxonomy" id="2761395"/>
    <lineage>
        <taxon>Eukaryota</taxon>
        <taxon>Fungi</taxon>
        <taxon>Fungi incertae sedis</taxon>
        <taxon>Zoopagomycota</taxon>
        <taxon>Kickxellomycotina</taxon>
        <taxon>Kickxellomycetes</taxon>
        <taxon>Kickxellales</taxon>
        <taxon>Kickxellaceae</taxon>
        <taxon>Coemansia</taxon>
    </lineage>
</organism>
<dbReference type="Pfam" id="PF00789">
    <property type="entry name" value="UBX"/>
    <property type="match status" value="1"/>
</dbReference>
<feature type="compositionally biased region" description="Low complexity" evidence="1">
    <location>
        <begin position="108"/>
        <end position="123"/>
    </location>
</feature>
<keyword evidence="3" id="KW-0560">Oxidoreductase</keyword>
<keyword evidence="4" id="KW-1185">Reference proteome</keyword>
<dbReference type="SUPFAM" id="SSF54236">
    <property type="entry name" value="Ubiquitin-like"/>
    <property type="match status" value="1"/>
</dbReference>
<evidence type="ECO:0000313" key="4">
    <source>
        <dbReference type="Proteomes" id="UP001140094"/>
    </source>
</evidence>
<feature type="domain" description="UBX" evidence="2">
    <location>
        <begin position="251"/>
        <end position="327"/>
    </location>
</feature>
<feature type="region of interest" description="Disordered" evidence="1">
    <location>
        <begin position="150"/>
        <end position="232"/>
    </location>
</feature>
<dbReference type="Pfam" id="PF13899">
    <property type="entry name" value="Thioredoxin_7"/>
    <property type="match status" value="1"/>
</dbReference>
<dbReference type="CDD" id="cd02958">
    <property type="entry name" value="UAS"/>
    <property type="match status" value="1"/>
</dbReference>
<sequence length="328" mass="36189">MREGKWVLVNLQEVSEFQCQALNRDIWRQDIVKEVVSKEFVFLQIATDTLEGRRVATMYNATSFPFIGAIHPKTGELRTSFTRYINVADIIEDMTTFTFNNALPKRAGTSGSGNDSASSSRPSETATYSHSRVSHMSEAEMMEAAIAASRTGNMQQPLTIDDSDSEPSLGYDDDDTSSYSEIESITSAEDADEDEVVEMDVDDSASAREQTTTSLPTESQPLAAEAANTADNSPDAWYEALPRTEPAQPNAGPEATQIKFRFPGGSHVVRRFAKTDKVEVIFQYLKATRPEATSQVPEVQFMHKRLADCLSQTIEAAKLVNASLFVEV</sequence>
<dbReference type="SMART" id="SM00594">
    <property type="entry name" value="UAS"/>
    <property type="match status" value="1"/>
</dbReference>
<evidence type="ECO:0000259" key="2">
    <source>
        <dbReference type="PROSITE" id="PS50033"/>
    </source>
</evidence>
<dbReference type="Gene3D" id="3.10.20.90">
    <property type="entry name" value="Phosphatidylinositol 3-kinase Catalytic Subunit, Chain A, domain 1"/>
    <property type="match status" value="1"/>
</dbReference>
<feature type="compositionally biased region" description="Acidic residues" evidence="1">
    <location>
        <begin position="161"/>
        <end position="176"/>
    </location>
</feature>
<dbReference type="EC" id="1.1.1.8" evidence="3"/>
<evidence type="ECO:0000313" key="3">
    <source>
        <dbReference type="EMBL" id="KAJ2788633.1"/>
    </source>
</evidence>
<dbReference type="AlphaFoldDB" id="A0A9W8LQA1"/>
<dbReference type="Gene3D" id="3.40.30.10">
    <property type="entry name" value="Glutaredoxin"/>
    <property type="match status" value="1"/>
</dbReference>
<dbReference type="GO" id="GO:0005634">
    <property type="term" value="C:nucleus"/>
    <property type="evidence" value="ECO:0007669"/>
    <property type="project" value="TreeGrafter"/>
</dbReference>
<reference evidence="3" key="1">
    <citation type="submission" date="2022-07" db="EMBL/GenBank/DDBJ databases">
        <title>Phylogenomic reconstructions and comparative analyses of Kickxellomycotina fungi.</title>
        <authorList>
            <person name="Reynolds N.K."/>
            <person name="Stajich J.E."/>
            <person name="Barry K."/>
            <person name="Grigoriev I.V."/>
            <person name="Crous P."/>
            <person name="Smith M.E."/>
        </authorList>
    </citation>
    <scope>NUCLEOTIDE SEQUENCE</scope>
    <source>
        <strain evidence="3">NRRL 1565</strain>
    </source>
</reference>
<gene>
    <name evidence="3" type="primary">ubx2_2</name>
    <name evidence="3" type="ORF">H4R20_007334</name>
</gene>
<dbReference type="GO" id="GO:0043161">
    <property type="term" value="P:proteasome-mediated ubiquitin-dependent protein catabolic process"/>
    <property type="evidence" value="ECO:0007669"/>
    <property type="project" value="TreeGrafter"/>
</dbReference>
<dbReference type="PANTHER" id="PTHR23322:SF6">
    <property type="entry name" value="UBX DOMAIN-CONTAINING PROTEIN 7"/>
    <property type="match status" value="1"/>
</dbReference>
<comment type="caution">
    <text evidence="3">The sequence shown here is derived from an EMBL/GenBank/DDBJ whole genome shotgun (WGS) entry which is preliminary data.</text>
</comment>
<feature type="compositionally biased region" description="Low complexity" evidence="1">
    <location>
        <begin position="177"/>
        <end position="188"/>
    </location>
</feature>
<dbReference type="PANTHER" id="PTHR23322">
    <property type="entry name" value="FAS-ASSOCIATED PROTEIN"/>
    <property type="match status" value="1"/>
</dbReference>
<protein>
    <submittedName>
        <fullName evidence="3">UBX domain protein Ubx2</fullName>
        <ecNumber evidence="3">1.1.1.8</ecNumber>
    </submittedName>
</protein>
<feature type="region of interest" description="Disordered" evidence="1">
    <location>
        <begin position="104"/>
        <end position="133"/>
    </location>
</feature>
<proteinExistence type="predicted"/>
<feature type="compositionally biased region" description="Acidic residues" evidence="1">
    <location>
        <begin position="189"/>
        <end position="203"/>
    </location>
</feature>
<evidence type="ECO:0000256" key="1">
    <source>
        <dbReference type="SAM" id="MobiDB-lite"/>
    </source>
</evidence>
<dbReference type="Proteomes" id="UP001140094">
    <property type="component" value="Unassembled WGS sequence"/>
</dbReference>
<dbReference type="SUPFAM" id="SSF52833">
    <property type="entry name" value="Thioredoxin-like"/>
    <property type="match status" value="1"/>
</dbReference>
<dbReference type="InterPro" id="IPR050730">
    <property type="entry name" value="UBX_domain-protein"/>
</dbReference>
<dbReference type="InterPro" id="IPR036249">
    <property type="entry name" value="Thioredoxin-like_sf"/>
</dbReference>
<feature type="compositionally biased region" description="Polar residues" evidence="1">
    <location>
        <begin position="208"/>
        <end position="220"/>
    </location>
</feature>
<dbReference type="InterPro" id="IPR001012">
    <property type="entry name" value="UBX_dom"/>
</dbReference>
<dbReference type="EMBL" id="JANBUO010004042">
    <property type="protein sequence ID" value="KAJ2788633.1"/>
    <property type="molecule type" value="Genomic_DNA"/>
</dbReference>
<dbReference type="InterPro" id="IPR029071">
    <property type="entry name" value="Ubiquitin-like_domsf"/>
</dbReference>
<dbReference type="GO" id="GO:0043130">
    <property type="term" value="F:ubiquitin binding"/>
    <property type="evidence" value="ECO:0007669"/>
    <property type="project" value="TreeGrafter"/>
</dbReference>
<accession>A0A9W8LQA1</accession>
<name>A0A9W8LQA1_9FUNG</name>
<dbReference type="InterPro" id="IPR006577">
    <property type="entry name" value="UAS"/>
</dbReference>
<dbReference type="GO" id="GO:0141152">
    <property type="term" value="F:glycerol-3-phosphate dehydrogenase (NAD+) activity"/>
    <property type="evidence" value="ECO:0007669"/>
    <property type="project" value="UniProtKB-EC"/>
</dbReference>
<dbReference type="OrthoDB" id="270602at2759"/>
<dbReference type="CDD" id="cd01767">
    <property type="entry name" value="UBX"/>
    <property type="match status" value="1"/>
</dbReference>
<dbReference type="PROSITE" id="PS50033">
    <property type="entry name" value="UBX"/>
    <property type="match status" value="1"/>
</dbReference>